<accession>A0A1J1HNL3</accession>
<evidence type="ECO:0000313" key="2">
    <source>
        <dbReference type="Proteomes" id="UP000183832"/>
    </source>
</evidence>
<reference evidence="1 2" key="1">
    <citation type="submission" date="2015-04" db="EMBL/GenBank/DDBJ databases">
        <authorList>
            <person name="Syromyatnikov M.Y."/>
            <person name="Popov V.N."/>
        </authorList>
    </citation>
    <scope>NUCLEOTIDE SEQUENCE [LARGE SCALE GENOMIC DNA]</scope>
</reference>
<name>A0A1J1HNL3_9DIPT</name>
<dbReference type="AlphaFoldDB" id="A0A1J1HNL3"/>
<sequence>MLIRHAKRSVFRSRHDTGGWECWPQYYSMKSLPLATAVIVEIQSIKDFCLKTTYVMTQQAMENEASFQPLIKVVGREKNN</sequence>
<dbReference type="Proteomes" id="UP000183832">
    <property type="component" value="Unassembled WGS sequence"/>
</dbReference>
<dbReference type="EMBL" id="CVRI01000013">
    <property type="protein sequence ID" value="CRK89547.1"/>
    <property type="molecule type" value="Genomic_DNA"/>
</dbReference>
<evidence type="ECO:0000313" key="1">
    <source>
        <dbReference type="EMBL" id="CRK89547.1"/>
    </source>
</evidence>
<protein>
    <submittedName>
        <fullName evidence="1">CLUMA_CG003345, isoform A</fullName>
    </submittedName>
</protein>
<gene>
    <name evidence="1" type="ORF">CLUMA_CG003345</name>
</gene>
<organism evidence="1 2">
    <name type="scientific">Clunio marinus</name>
    <dbReference type="NCBI Taxonomy" id="568069"/>
    <lineage>
        <taxon>Eukaryota</taxon>
        <taxon>Metazoa</taxon>
        <taxon>Ecdysozoa</taxon>
        <taxon>Arthropoda</taxon>
        <taxon>Hexapoda</taxon>
        <taxon>Insecta</taxon>
        <taxon>Pterygota</taxon>
        <taxon>Neoptera</taxon>
        <taxon>Endopterygota</taxon>
        <taxon>Diptera</taxon>
        <taxon>Nematocera</taxon>
        <taxon>Chironomoidea</taxon>
        <taxon>Chironomidae</taxon>
        <taxon>Clunio</taxon>
    </lineage>
</organism>
<keyword evidence="2" id="KW-1185">Reference proteome</keyword>
<proteinExistence type="predicted"/>